<dbReference type="AlphaFoldDB" id="A0A2C5WEC4"/>
<evidence type="ECO:0000313" key="1">
    <source>
        <dbReference type="EMBL" id="PHH42770.1"/>
    </source>
</evidence>
<gene>
    <name evidence="1" type="ORF">CRX57_22030</name>
</gene>
<protein>
    <submittedName>
        <fullName evidence="1">Phage tail protein</fullName>
    </submittedName>
</protein>
<name>A0A2C5WEC4_PSEPU</name>
<reference evidence="2" key="1">
    <citation type="submission" date="2017-10" db="EMBL/GenBank/DDBJ databases">
        <title>FDA dAtabase for Regulatory Grade micrObial Sequences (FDA-ARGOS): Supporting development and validation of Infectious Disease Dx tests.</title>
        <authorList>
            <person name="Goldberg B."/>
            <person name="Campos J."/>
            <person name="Tallon L."/>
            <person name="Sadzewicz L."/>
            <person name="Ott S."/>
            <person name="Zhao X."/>
            <person name="Nagaraj S."/>
            <person name="Vavikolanu K."/>
            <person name="Aluvathingal J."/>
            <person name="Nadendla S."/>
            <person name="Geyer C."/>
            <person name="Sichtig H."/>
        </authorList>
    </citation>
    <scope>NUCLEOTIDE SEQUENCE [LARGE SCALE GENOMIC DNA]</scope>
    <source>
        <strain evidence="2">FDAARGOS_376</strain>
    </source>
</reference>
<sequence length="383" mass="40034">MDYPKSVPSAGLVNGKFVDENPLTGTPGSLIPADWGNGVTQEILNVIKAGDLTPDEKKYDQLLQAIQSVSAKGWNLDSALPIGSLPTATVATPDGRLAITPAAVATSGGRISIPAGVLISLGQEVVAGQLGRARTFTTQVWSSPDLLPSTGYFLRAQVIAGALTFYMQRGTIYDATPDGLKGTVNGAAGGGFQSTPLDICLAWVVTAGPGSIPIVRAIYNRNRLSWTQTVNGNGVVYLPLDPHARAARLVVGNPTPHPTGITSVNFAPTGWLGGNYCFLNPTVGTSSNWDGWTTAGGAVLIFSSNVVSDTTVSTLTASFDHNELRSLWQSYQAEHTLGAANAASDELLFSMGLKSVGPADYANGIAVNFSAAVNVNFSWELIR</sequence>
<comment type="caution">
    <text evidence="1">The sequence shown here is derived from an EMBL/GenBank/DDBJ whole genome shotgun (WGS) entry which is preliminary data.</text>
</comment>
<proteinExistence type="predicted"/>
<dbReference type="Proteomes" id="UP000222460">
    <property type="component" value="Unassembled WGS sequence"/>
</dbReference>
<dbReference type="EMBL" id="PDKZ01000002">
    <property type="protein sequence ID" value="PHH42770.1"/>
    <property type="molecule type" value="Genomic_DNA"/>
</dbReference>
<organism evidence="1 2">
    <name type="scientific">Pseudomonas putida</name>
    <name type="common">Arthrobacter siderocapsulatus</name>
    <dbReference type="NCBI Taxonomy" id="303"/>
    <lineage>
        <taxon>Bacteria</taxon>
        <taxon>Pseudomonadati</taxon>
        <taxon>Pseudomonadota</taxon>
        <taxon>Gammaproteobacteria</taxon>
        <taxon>Pseudomonadales</taxon>
        <taxon>Pseudomonadaceae</taxon>
        <taxon>Pseudomonas</taxon>
    </lineage>
</organism>
<dbReference type="RefSeq" id="WP_098967503.1">
    <property type="nucleotide sequence ID" value="NZ_PDKZ01000002.1"/>
</dbReference>
<evidence type="ECO:0000313" key="2">
    <source>
        <dbReference type="Proteomes" id="UP000222460"/>
    </source>
</evidence>
<accession>A0A2C5WEC4</accession>